<evidence type="ECO:0000313" key="3">
    <source>
        <dbReference type="Proteomes" id="UP000504618"/>
    </source>
</evidence>
<dbReference type="SUPFAM" id="SSF53098">
    <property type="entry name" value="Ribonuclease H-like"/>
    <property type="match status" value="1"/>
</dbReference>
<evidence type="ECO:0000313" key="4">
    <source>
        <dbReference type="RefSeq" id="XP_024883024.1"/>
    </source>
</evidence>
<reference evidence="4" key="1">
    <citation type="submission" date="2025-08" db="UniProtKB">
        <authorList>
            <consortium name="RefSeq"/>
        </authorList>
    </citation>
    <scope>IDENTIFICATION</scope>
    <source>
        <tissue evidence="4">Whole body</tissue>
    </source>
</reference>
<proteinExistence type="predicted"/>
<dbReference type="InterPro" id="IPR000477">
    <property type="entry name" value="RT_dom"/>
</dbReference>
<dbReference type="Gene3D" id="3.30.420.10">
    <property type="entry name" value="Ribonuclease H-like superfamily/Ribonuclease H"/>
    <property type="match status" value="1"/>
</dbReference>
<dbReference type="GO" id="GO:0071897">
    <property type="term" value="P:DNA biosynthetic process"/>
    <property type="evidence" value="ECO:0007669"/>
    <property type="project" value="UniProtKB-ARBA"/>
</dbReference>
<feature type="domain" description="RNase H type-1" evidence="2">
    <location>
        <begin position="375"/>
        <end position="508"/>
    </location>
</feature>
<evidence type="ECO:0000259" key="2">
    <source>
        <dbReference type="PROSITE" id="PS50879"/>
    </source>
</evidence>
<dbReference type="PANTHER" id="PTHR33332">
    <property type="entry name" value="REVERSE TRANSCRIPTASE DOMAIN-CONTAINING PROTEIN"/>
    <property type="match status" value="1"/>
</dbReference>
<dbReference type="GO" id="GO:0042575">
    <property type="term" value="C:DNA polymerase complex"/>
    <property type="evidence" value="ECO:0007669"/>
    <property type="project" value="UniProtKB-ARBA"/>
</dbReference>
<dbReference type="PROSITE" id="PS50878">
    <property type="entry name" value="RT_POL"/>
    <property type="match status" value="1"/>
</dbReference>
<dbReference type="InterPro" id="IPR036397">
    <property type="entry name" value="RNaseH_sf"/>
</dbReference>
<dbReference type="SUPFAM" id="SSF56672">
    <property type="entry name" value="DNA/RNA polymerases"/>
    <property type="match status" value="1"/>
</dbReference>
<gene>
    <name evidence="4" type="primary">LOC112461849</name>
</gene>
<keyword evidence="3" id="KW-1185">Reference proteome</keyword>
<dbReference type="AlphaFoldDB" id="A0A6J1QKR9"/>
<dbReference type="PROSITE" id="PS50879">
    <property type="entry name" value="RNASE_H_1"/>
    <property type="match status" value="1"/>
</dbReference>
<dbReference type="InterPro" id="IPR043502">
    <property type="entry name" value="DNA/RNA_pol_sf"/>
</dbReference>
<dbReference type="GO" id="GO:0004523">
    <property type="term" value="F:RNA-DNA hybrid ribonuclease activity"/>
    <property type="evidence" value="ECO:0007669"/>
    <property type="project" value="InterPro"/>
</dbReference>
<dbReference type="CDD" id="cd09276">
    <property type="entry name" value="Rnase_HI_RT_non_LTR"/>
    <property type="match status" value="1"/>
</dbReference>
<organism evidence="3 4">
    <name type="scientific">Temnothorax curvispinosus</name>
    <dbReference type="NCBI Taxonomy" id="300111"/>
    <lineage>
        <taxon>Eukaryota</taxon>
        <taxon>Metazoa</taxon>
        <taxon>Ecdysozoa</taxon>
        <taxon>Arthropoda</taxon>
        <taxon>Hexapoda</taxon>
        <taxon>Insecta</taxon>
        <taxon>Pterygota</taxon>
        <taxon>Neoptera</taxon>
        <taxon>Endopterygota</taxon>
        <taxon>Hymenoptera</taxon>
        <taxon>Apocrita</taxon>
        <taxon>Aculeata</taxon>
        <taxon>Formicoidea</taxon>
        <taxon>Formicidae</taxon>
        <taxon>Myrmicinae</taxon>
        <taxon>Temnothorax</taxon>
    </lineage>
</organism>
<name>A0A6J1QKR9_9HYME</name>
<dbReference type="InterPro" id="IPR002156">
    <property type="entry name" value="RNaseH_domain"/>
</dbReference>
<dbReference type="GeneID" id="112461849"/>
<protein>
    <submittedName>
        <fullName evidence="4">Uncharacterized protein LOC112461849</fullName>
    </submittedName>
</protein>
<dbReference type="RefSeq" id="XP_024883024.1">
    <property type="nucleotide sequence ID" value="XM_025027256.1"/>
</dbReference>
<sequence>MERIINERLVWWAEKEEKFSPSQSGFRRGRSCADNLVRIVADIKTAMGLPQGAVLSPVLYSLYTQGLCADLPEGVEAVEFADDIGLYIRGPNRERNRLLLQRAINIIADRLRSMGLDLEPRKTALVEFSRSGYIDRQLNIRIDGCDVPNYGGAKFLGIWLDNRLSFERQIQELRGKVNRANSIIRYLCEVSRGMEVNTALMLYKSLVRSIIDYGSFVFFPRMASLQLKLERAQFFGIRTALGYRNSTPNNVIVAEAKVTYLKNRAMLLGVNFANKAIAHNQNGLCDKMRALHEGENFVRYRQPTYGSSLLSEIWKRVNRTKHLIGPVEKFPVFSGSYSTHTFMPAVDMDIGAGRKRESFSDCSLIQKIISKYHLGPNLDIFFTDGSCREAAVSTGASIVICDKISLPGLCSSYTAEAFAICSALRLLWTRKYVGGSEIIILSDCQAVLKSINNNHLNVHKNKYVTEARILIYKLEKFCDKKIVLVWIPAHAGILGNEIADGLAKEATEEEADPTIAVPVGDLLAHARKEAWESTQVSIARDALHKGAFYFEKFYDRASSVPWFRKVRAERYFVTRLVATTNMPCGHMRMLRSRTRMQKKIT</sequence>
<dbReference type="GO" id="GO:0003676">
    <property type="term" value="F:nucleic acid binding"/>
    <property type="evidence" value="ECO:0007669"/>
    <property type="project" value="InterPro"/>
</dbReference>
<dbReference type="InterPro" id="IPR012337">
    <property type="entry name" value="RNaseH-like_sf"/>
</dbReference>
<feature type="domain" description="Reverse transcriptase" evidence="1">
    <location>
        <begin position="1"/>
        <end position="160"/>
    </location>
</feature>
<accession>A0A6J1QKR9</accession>
<dbReference type="OrthoDB" id="7701067at2759"/>
<dbReference type="Pfam" id="PF00078">
    <property type="entry name" value="RVT_1"/>
    <property type="match status" value="1"/>
</dbReference>
<evidence type="ECO:0000259" key="1">
    <source>
        <dbReference type="PROSITE" id="PS50878"/>
    </source>
</evidence>
<dbReference type="Proteomes" id="UP000504618">
    <property type="component" value="Unplaced"/>
</dbReference>
<dbReference type="Pfam" id="PF00075">
    <property type="entry name" value="RNase_H"/>
    <property type="match status" value="1"/>
</dbReference>